<feature type="signal peptide" evidence="6">
    <location>
        <begin position="1"/>
        <end position="36"/>
    </location>
</feature>
<keyword evidence="2 6" id="KW-0732">Signal</keyword>
<dbReference type="InterPro" id="IPR050490">
    <property type="entry name" value="Bact_solute-bd_prot1"/>
</dbReference>
<evidence type="ECO:0000256" key="1">
    <source>
        <dbReference type="ARBA" id="ARBA00022475"/>
    </source>
</evidence>
<feature type="chain" id="PRO_5039399402" evidence="6">
    <location>
        <begin position="37"/>
        <end position="552"/>
    </location>
</feature>
<name>A0A4R5KR15_9BACL</name>
<keyword evidence="5" id="KW-0449">Lipoprotein</keyword>
<keyword evidence="4" id="KW-0564">Palmitate</keyword>
<sequence length="552" mass="62169">MRKMASKHEKRGMSMRLTRRWVTASMAASMTLTVLAGCSTANEANPAKAKDTKESGVNATGFPIVKEPITIQMMGAKHPLHAEWNDMLIFKEYGKMTNVKVVFEATPEAGYKEKRNVRLASGDYPEAFYRAMLTPADEVNYGSQGILIPLNDLIDKYAPNFKAILEKHPDVKKSIIAPDGNIYSLPQLNEQVAPRISRKLWINKKWLDKLGLPVPTTVDEYYKTLKAFKENDMNGNGKNDEIPWTGDKSFDLIPGLRGSWGLGTTGYRKNVYVDEDANGKLRFFATDPKYKEMLQYLAVLFKEGLMDREVFAQEVPQFNAKLTQGLVGSFHASNVNQAGSALMNDYVPVPALKGPHGDHMYTYVVPFTQNQGAFAITNKNKHPEATMRWIDYFYSEEGSKFLRMGVEGITYEKLPNGDIEYKDDIRNNPKLSLDQAAGQFSTWPGGNVPQMVLQKFDKTGNTFPSSLEAAKLLGPDTPEKIWPSFLFTKEEQDKLNSLESDIVTFVEEQQLKFITGAQSFDAWDQYVNSINKMGVKDLLNIYGAAIERYKKN</sequence>
<keyword evidence="1" id="KW-1003">Cell membrane</keyword>
<evidence type="ECO:0000313" key="7">
    <source>
        <dbReference type="EMBL" id="TDF97210.1"/>
    </source>
</evidence>
<dbReference type="PANTHER" id="PTHR43649">
    <property type="entry name" value="ARABINOSE-BINDING PROTEIN-RELATED"/>
    <property type="match status" value="1"/>
</dbReference>
<dbReference type="SUPFAM" id="SSF53850">
    <property type="entry name" value="Periplasmic binding protein-like II"/>
    <property type="match status" value="1"/>
</dbReference>
<dbReference type="InterPro" id="IPR006059">
    <property type="entry name" value="SBP"/>
</dbReference>
<gene>
    <name evidence="7" type="ORF">E1757_15400</name>
</gene>
<comment type="caution">
    <text evidence="7">The sequence shown here is derived from an EMBL/GenBank/DDBJ whole genome shotgun (WGS) entry which is preliminary data.</text>
</comment>
<accession>A0A4R5KR15</accession>
<evidence type="ECO:0000313" key="8">
    <source>
        <dbReference type="Proteomes" id="UP000295636"/>
    </source>
</evidence>
<dbReference type="EMBL" id="SMRT01000006">
    <property type="protein sequence ID" value="TDF97210.1"/>
    <property type="molecule type" value="Genomic_DNA"/>
</dbReference>
<dbReference type="AlphaFoldDB" id="A0A4R5KR15"/>
<dbReference type="Proteomes" id="UP000295636">
    <property type="component" value="Unassembled WGS sequence"/>
</dbReference>
<dbReference type="OrthoDB" id="9787283at2"/>
<organism evidence="7 8">
    <name type="scientific">Paenibacillus piri</name>
    <dbReference type="NCBI Taxonomy" id="2547395"/>
    <lineage>
        <taxon>Bacteria</taxon>
        <taxon>Bacillati</taxon>
        <taxon>Bacillota</taxon>
        <taxon>Bacilli</taxon>
        <taxon>Bacillales</taxon>
        <taxon>Paenibacillaceae</taxon>
        <taxon>Paenibacillus</taxon>
    </lineage>
</organism>
<protein>
    <submittedName>
        <fullName evidence="7">Extracellular solute-binding protein</fullName>
    </submittedName>
</protein>
<evidence type="ECO:0000256" key="3">
    <source>
        <dbReference type="ARBA" id="ARBA00023136"/>
    </source>
</evidence>
<evidence type="ECO:0000256" key="4">
    <source>
        <dbReference type="ARBA" id="ARBA00023139"/>
    </source>
</evidence>
<dbReference type="Gene3D" id="3.40.190.10">
    <property type="entry name" value="Periplasmic binding protein-like II"/>
    <property type="match status" value="2"/>
</dbReference>
<reference evidence="7 8" key="1">
    <citation type="submission" date="2019-03" db="EMBL/GenBank/DDBJ databases">
        <title>This is whole genome sequence of Paenibacillus sp MS74 strain.</title>
        <authorList>
            <person name="Trinh H.N."/>
        </authorList>
    </citation>
    <scope>NUCLEOTIDE SEQUENCE [LARGE SCALE GENOMIC DNA]</scope>
    <source>
        <strain evidence="7 8">MS74</strain>
    </source>
</reference>
<keyword evidence="8" id="KW-1185">Reference proteome</keyword>
<dbReference type="PANTHER" id="PTHR43649:SF33">
    <property type="entry name" value="POLYGALACTURONAN_RHAMNOGALACTURONAN-BINDING PROTEIN YTCQ"/>
    <property type="match status" value="1"/>
</dbReference>
<keyword evidence="3" id="KW-0472">Membrane</keyword>
<proteinExistence type="predicted"/>
<evidence type="ECO:0000256" key="5">
    <source>
        <dbReference type="ARBA" id="ARBA00023288"/>
    </source>
</evidence>
<evidence type="ECO:0000256" key="2">
    <source>
        <dbReference type="ARBA" id="ARBA00022729"/>
    </source>
</evidence>
<dbReference type="Pfam" id="PF01547">
    <property type="entry name" value="SBP_bac_1"/>
    <property type="match status" value="1"/>
</dbReference>
<evidence type="ECO:0000256" key="6">
    <source>
        <dbReference type="SAM" id="SignalP"/>
    </source>
</evidence>